<dbReference type="PANTHER" id="PTHR36573">
    <property type="entry name" value="INTERMEMBRANE PHOSPHOLIPID TRANSPORT SYSTEM BINDING PROTEIN MLAC"/>
    <property type="match status" value="1"/>
</dbReference>
<dbReference type="EMBL" id="LODL01000013">
    <property type="protein sequence ID" value="KXB31567.1"/>
    <property type="molecule type" value="Genomic_DNA"/>
</dbReference>
<dbReference type="Gene3D" id="1.10.10.640">
    <property type="entry name" value="phospholipid-binding protein"/>
    <property type="match status" value="1"/>
</dbReference>
<name>A0A133XKW1_9RHOO</name>
<dbReference type="Gene3D" id="3.10.450.50">
    <property type="match status" value="1"/>
</dbReference>
<gene>
    <name evidence="2" type="ORF">AT959_07045</name>
</gene>
<evidence type="ECO:0000313" key="2">
    <source>
        <dbReference type="EMBL" id="KXB31567.1"/>
    </source>
</evidence>
<protein>
    <recommendedName>
        <fullName evidence="4">Toluene tolerance protein</fullName>
    </recommendedName>
</protein>
<dbReference type="RefSeq" id="WP_066882045.1">
    <property type="nucleotide sequence ID" value="NZ_LODL01000013.1"/>
</dbReference>
<sequence>MIKQFFAVVFAGSLIASVHAQEAPDALVQQVTEEVLEIVRKDKDIQGGSTQKVIDLVDKKVLPHFNFPHMTALAMGKDWKKATPPQQQALTHEFKTLLVRTYANALTGYKNQKIVYKPFKMNAGETDVLVRTEVLQPGSKPVQLDYSLEKLDGGWKVYDVVVAGISLVTNYRDQFGQEVRNGGVDGLIASISAKNKSLEANLAKAEKK</sequence>
<dbReference type="AlphaFoldDB" id="A0A133XKW1"/>
<proteinExistence type="predicted"/>
<evidence type="ECO:0000313" key="3">
    <source>
        <dbReference type="Proteomes" id="UP000070186"/>
    </source>
</evidence>
<accession>A0A133XKW1</accession>
<dbReference type="PANTHER" id="PTHR36573:SF1">
    <property type="entry name" value="INTERMEMBRANE PHOSPHOLIPID TRANSPORT SYSTEM BINDING PROTEIN MLAC"/>
    <property type="match status" value="1"/>
</dbReference>
<dbReference type="PIRSF" id="PIRSF004649">
    <property type="entry name" value="MlaC"/>
    <property type="match status" value="1"/>
</dbReference>
<organism evidence="2 3">
    <name type="scientific">Dechloromonas denitrificans</name>
    <dbReference type="NCBI Taxonomy" id="281362"/>
    <lineage>
        <taxon>Bacteria</taxon>
        <taxon>Pseudomonadati</taxon>
        <taxon>Pseudomonadota</taxon>
        <taxon>Betaproteobacteria</taxon>
        <taxon>Rhodocyclales</taxon>
        <taxon>Azonexaceae</taxon>
        <taxon>Dechloromonas</taxon>
    </lineage>
</organism>
<dbReference type="Proteomes" id="UP000070186">
    <property type="component" value="Unassembled WGS sequence"/>
</dbReference>
<dbReference type="STRING" id="281362.AT959_07045"/>
<dbReference type="Pfam" id="PF05494">
    <property type="entry name" value="MlaC"/>
    <property type="match status" value="1"/>
</dbReference>
<feature type="signal peptide" evidence="1">
    <location>
        <begin position="1"/>
        <end position="20"/>
    </location>
</feature>
<evidence type="ECO:0008006" key="4">
    <source>
        <dbReference type="Google" id="ProtNLM"/>
    </source>
</evidence>
<reference evidence="2 3" key="1">
    <citation type="submission" date="2015-12" db="EMBL/GenBank/DDBJ databases">
        <title>Nitrous oxide reduction kinetics distinguish bacteria harboring typical versus atypical NosZ.</title>
        <authorList>
            <person name="Yoon S."/>
            <person name="Nissen S."/>
            <person name="Park D."/>
            <person name="Sanford R.A."/>
            <person name="Loeffler F.E."/>
        </authorList>
    </citation>
    <scope>NUCLEOTIDE SEQUENCE [LARGE SCALE GENOMIC DNA]</scope>
    <source>
        <strain evidence="2 3">ATCC BAA-841</strain>
    </source>
</reference>
<dbReference type="InterPro" id="IPR008869">
    <property type="entry name" value="MlaC/ttg2D"/>
</dbReference>
<keyword evidence="1" id="KW-0732">Signal</keyword>
<comment type="caution">
    <text evidence="2">The sequence shown here is derived from an EMBL/GenBank/DDBJ whole genome shotgun (WGS) entry which is preliminary data.</text>
</comment>
<feature type="chain" id="PRO_5007459808" description="Toluene tolerance protein" evidence="1">
    <location>
        <begin position="21"/>
        <end position="208"/>
    </location>
</feature>
<keyword evidence="3" id="KW-1185">Reference proteome</keyword>
<evidence type="ECO:0000256" key="1">
    <source>
        <dbReference type="SAM" id="SignalP"/>
    </source>
</evidence>